<dbReference type="SUPFAM" id="SSF51905">
    <property type="entry name" value="FAD/NAD(P)-binding domain"/>
    <property type="match status" value="1"/>
</dbReference>
<dbReference type="AlphaFoldDB" id="A0A839EA66"/>
<keyword evidence="2" id="KW-1185">Reference proteome</keyword>
<comment type="caution">
    <text evidence="1">The sequence shown here is derived from an EMBL/GenBank/DDBJ whole genome shotgun (WGS) entry which is preliminary data.</text>
</comment>
<organism evidence="1 2">
    <name type="scientific">Microcella alkalica</name>
    <dbReference type="NCBI Taxonomy" id="355930"/>
    <lineage>
        <taxon>Bacteria</taxon>
        <taxon>Bacillati</taxon>
        <taxon>Actinomycetota</taxon>
        <taxon>Actinomycetes</taxon>
        <taxon>Micrococcales</taxon>
        <taxon>Microbacteriaceae</taxon>
        <taxon>Microcella</taxon>
    </lineage>
</organism>
<dbReference type="EMBL" id="JACGWX010000004">
    <property type="protein sequence ID" value="MBA8848136.1"/>
    <property type="molecule type" value="Genomic_DNA"/>
</dbReference>
<dbReference type="Proteomes" id="UP000585905">
    <property type="component" value="Unassembled WGS sequence"/>
</dbReference>
<gene>
    <name evidence="1" type="ORF">FHX53_001735</name>
</gene>
<dbReference type="RefSeq" id="WP_182490948.1">
    <property type="nucleotide sequence ID" value="NZ_BAAAOV010000016.1"/>
</dbReference>
<dbReference type="Gene3D" id="3.30.9.10">
    <property type="entry name" value="D-Amino Acid Oxidase, subunit A, domain 2"/>
    <property type="match status" value="1"/>
</dbReference>
<evidence type="ECO:0000313" key="2">
    <source>
        <dbReference type="Proteomes" id="UP000585905"/>
    </source>
</evidence>
<reference evidence="1 2" key="1">
    <citation type="submission" date="2020-07" db="EMBL/GenBank/DDBJ databases">
        <title>Sequencing the genomes of 1000 actinobacteria strains.</title>
        <authorList>
            <person name="Klenk H.-P."/>
        </authorList>
    </citation>
    <scope>NUCLEOTIDE SEQUENCE [LARGE SCALE GENOMIC DNA]</scope>
    <source>
        <strain evidence="1 2">DSM 19663</strain>
    </source>
</reference>
<sequence>MPLFIEQYGDAVESSFTHYYAIASRLSKTSPRQFELFCNRIGAPLLPVTKEQRSWFNGSMISAAYSVEEPAFNARTLLELTMRQLRLVGGVEIMASNEVFRVEPGSPRMRVIARQGSYASERVVNATYAGINRVLAQSQRPAIDVQHELAEMALIELPDPLRDVAVTVMDGPFFSLMPFPSSGLHTLSHVRYTPHARWRDRTGEQPSDPYASLQGSARASMFPAMAADAARYMPLLRKTKHVDSIWEIKTVLVASEHNDSRPIMFRKDPELRGLVSVLGGKIDNIFDVLTEVEIFYGK</sequence>
<name>A0A839EA66_9MICO</name>
<evidence type="ECO:0000313" key="1">
    <source>
        <dbReference type="EMBL" id="MBA8848136.1"/>
    </source>
</evidence>
<dbReference type="Gene3D" id="3.50.50.60">
    <property type="entry name" value="FAD/NAD(P)-binding domain"/>
    <property type="match status" value="1"/>
</dbReference>
<proteinExistence type="predicted"/>
<dbReference type="InterPro" id="IPR036188">
    <property type="entry name" value="FAD/NAD-bd_sf"/>
</dbReference>
<accession>A0A839EA66</accession>
<protein>
    <submittedName>
        <fullName evidence="1">Glycine/D-amino acid oxidase-like deaminating enzyme</fullName>
    </submittedName>
</protein>